<dbReference type="AlphaFoldDB" id="A0AAN7N8P0"/>
<dbReference type="Proteomes" id="UP001333110">
    <property type="component" value="Unassembled WGS sequence"/>
</dbReference>
<reference evidence="1 2" key="1">
    <citation type="journal article" date="2023" name="J. Hered.">
        <title>Chromosome-level genome of the wood stork (Mycteria americana) provides insight into avian chromosome evolution.</title>
        <authorList>
            <person name="Flamio R. Jr."/>
            <person name="Ramstad K.M."/>
        </authorList>
    </citation>
    <scope>NUCLEOTIDE SEQUENCE [LARGE SCALE GENOMIC DNA]</scope>
    <source>
        <strain evidence="1">JAX WOST 10</strain>
    </source>
</reference>
<name>A0AAN7N8P0_MYCAM</name>
<protein>
    <submittedName>
        <fullName evidence="1">Uncharacterized protein</fullName>
    </submittedName>
</protein>
<proteinExistence type="predicted"/>
<evidence type="ECO:0000313" key="2">
    <source>
        <dbReference type="Proteomes" id="UP001333110"/>
    </source>
</evidence>
<sequence length="110" mass="13020">MEDPRDNGDRNCSSLSLEKRSWRDDLIAVYNFLKRVSGEGGADLFFLVSGDRTRGNDLKLHQKKFRLDIRKKFFTERVVKHWNKLLREEVMTASLLVFKKCLHDALRYMV</sequence>
<dbReference type="EMBL" id="JAUNZN010000003">
    <property type="protein sequence ID" value="KAK4823603.1"/>
    <property type="molecule type" value="Genomic_DNA"/>
</dbReference>
<comment type="caution">
    <text evidence="1">The sequence shown here is derived from an EMBL/GenBank/DDBJ whole genome shotgun (WGS) entry which is preliminary data.</text>
</comment>
<evidence type="ECO:0000313" key="1">
    <source>
        <dbReference type="EMBL" id="KAK4823603.1"/>
    </source>
</evidence>
<keyword evidence="2" id="KW-1185">Reference proteome</keyword>
<organism evidence="1 2">
    <name type="scientific">Mycteria americana</name>
    <name type="common">Wood stork</name>
    <dbReference type="NCBI Taxonomy" id="33587"/>
    <lineage>
        <taxon>Eukaryota</taxon>
        <taxon>Metazoa</taxon>
        <taxon>Chordata</taxon>
        <taxon>Craniata</taxon>
        <taxon>Vertebrata</taxon>
        <taxon>Euteleostomi</taxon>
        <taxon>Archelosauria</taxon>
        <taxon>Archosauria</taxon>
        <taxon>Dinosauria</taxon>
        <taxon>Saurischia</taxon>
        <taxon>Theropoda</taxon>
        <taxon>Coelurosauria</taxon>
        <taxon>Aves</taxon>
        <taxon>Neognathae</taxon>
        <taxon>Neoaves</taxon>
        <taxon>Aequornithes</taxon>
        <taxon>Ciconiiformes</taxon>
        <taxon>Ciconiidae</taxon>
        <taxon>Mycteria</taxon>
    </lineage>
</organism>
<accession>A0AAN7N8P0</accession>
<gene>
    <name evidence="1" type="ORF">QYF61_003803</name>
</gene>